<dbReference type="Proteomes" id="UP000237271">
    <property type="component" value="Unassembled WGS sequence"/>
</dbReference>
<dbReference type="InterPro" id="IPR017946">
    <property type="entry name" value="PLC-like_Pdiesterase_TIM-brl"/>
</dbReference>
<reference evidence="8 9" key="1">
    <citation type="journal article" date="2017" name="Genome Biol. Evol.">
        <title>Phytophthora megakarya and P. palmivora, closely related causal agents of cacao black pod rot, underwent increases in genome sizes and gene numbers by different mechanisms.</title>
        <authorList>
            <person name="Ali S.S."/>
            <person name="Shao J."/>
            <person name="Lary D.J."/>
            <person name="Kronmiller B."/>
            <person name="Shen D."/>
            <person name="Strem M.D."/>
            <person name="Amoako-Attah I."/>
            <person name="Akrofi A.Y."/>
            <person name="Begoude B.A."/>
            <person name="Ten Hoopen G.M."/>
            <person name="Coulibaly K."/>
            <person name="Kebe B.I."/>
            <person name="Melnick R.L."/>
            <person name="Guiltinan M.J."/>
            <person name="Tyler B.M."/>
            <person name="Meinhardt L.W."/>
            <person name="Bailey B.A."/>
        </authorList>
    </citation>
    <scope>NUCLEOTIDE SEQUENCE [LARGE SCALE GENOMIC DNA]</scope>
    <source>
        <strain evidence="9">sbr112.9</strain>
    </source>
</reference>
<dbReference type="PANTHER" id="PTHR43620">
    <property type="entry name" value="GLYCEROPHOSPHORYL DIESTER PHOSPHODIESTERASE"/>
    <property type="match status" value="1"/>
</dbReference>
<comment type="catalytic activity">
    <reaction evidence="6">
        <text>a sn-glycero-3-phosphodiester + H2O = an alcohol + sn-glycerol 3-phosphate + H(+)</text>
        <dbReference type="Rhea" id="RHEA:12969"/>
        <dbReference type="ChEBI" id="CHEBI:15377"/>
        <dbReference type="ChEBI" id="CHEBI:15378"/>
        <dbReference type="ChEBI" id="CHEBI:30879"/>
        <dbReference type="ChEBI" id="CHEBI:57597"/>
        <dbReference type="ChEBI" id="CHEBI:83408"/>
        <dbReference type="EC" id="3.1.4.46"/>
    </reaction>
</comment>
<evidence type="ECO:0000256" key="2">
    <source>
        <dbReference type="ARBA" id="ARBA00012247"/>
    </source>
</evidence>
<keyword evidence="3" id="KW-0732">Signal</keyword>
<dbReference type="Gene3D" id="3.20.20.190">
    <property type="entry name" value="Phosphatidylinositol (PI) phosphodiesterase"/>
    <property type="match status" value="1"/>
</dbReference>
<dbReference type="PANTHER" id="PTHR43620:SF7">
    <property type="entry name" value="GLYCEROPHOSPHODIESTER PHOSPHODIESTERASE GDPD5-RELATED"/>
    <property type="match status" value="1"/>
</dbReference>
<protein>
    <recommendedName>
        <fullName evidence="2">glycerophosphodiester phosphodiesterase</fullName>
        <ecNumber evidence="2">3.1.4.46</ecNumber>
    </recommendedName>
</protein>
<feature type="domain" description="GP-PDE" evidence="7">
    <location>
        <begin position="64"/>
        <end position="123"/>
    </location>
</feature>
<gene>
    <name evidence="8" type="ORF">PHPALM_19525</name>
</gene>
<dbReference type="GO" id="GO:0006629">
    <property type="term" value="P:lipid metabolic process"/>
    <property type="evidence" value="ECO:0007669"/>
    <property type="project" value="InterPro"/>
</dbReference>
<evidence type="ECO:0000256" key="6">
    <source>
        <dbReference type="ARBA" id="ARBA00047512"/>
    </source>
</evidence>
<evidence type="ECO:0000259" key="7">
    <source>
        <dbReference type="Pfam" id="PF03009"/>
    </source>
</evidence>
<dbReference type="SUPFAM" id="SSF51695">
    <property type="entry name" value="PLC-like phosphodiesterases"/>
    <property type="match status" value="1"/>
</dbReference>
<evidence type="ECO:0000256" key="3">
    <source>
        <dbReference type="ARBA" id="ARBA00022729"/>
    </source>
</evidence>
<evidence type="ECO:0000313" key="9">
    <source>
        <dbReference type="Proteomes" id="UP000237271"/>
    </source>
</evidence>
<dbReference type="InterPro" id="IPR030395">
    <property type="entry name" value="GP_PDE_dom"/>
</dbReference>
<sequence length="137" mass="15195">WTLDDVLDYYGYLTTPAGLAEVATYADIISPWKRYLLKAVAVQIDENGNIADSNGDGTISDADYTIFEDSKIIEDAHAAGLKVHTWTMRDENYRLAANYSGNATLEYLELFDMGVDGLFSDNCKTAVPARDAWLAQQ</sequence>
<feature type="non-terminal residue" evidence="8">
    <location>
        <position position="1"/>
    </location>
</feature>
<evidence type="ECO:0000256" key="5">
    <source>
        <dbReference type="ARBA" id="ARBA00022801"/>
    </source>
</evidence>
<keyword evidence="5" id="KW-0378">Hydrolase</keyword>
<evidence type="ECO:0000256" key="1">
    <source>
        <dbReference type="ARBA" id="ARBA00007277"/>
    </source>
</evidence>
<dbReference type="EMBL" id="NCKW01010986">
    <property type="protein sequence ID" value="POM64886.1"/>
    <property type="molecule type" value="Genomic_DNA"/>
</dbReference>
<dbReference type="EC" id="3.1.4.46" evidence="2"/>
<dbReference type="GO" id="GO:0006071">
    <property type="term" value="P:glycerol metabolic process"/>
    <property type="evidence" value="ECO:0007669"/>
    <property type="project" value="UniProtKB-KW"/>
</dbReference>
<dbReference type="OrthoDB" id="1058301at2759"/>
<proteinExistence type="inferred from homology"/>
<evidence type="ECO:0000313" key="8">
    <source>
        <dbReference type="EMBL" id="POM64886.1"/>
    </source>
</evidence>
<dbReference type="AlphaFoldDB" id="A0A2P4XH61"/>
<name>A0A2P4XH61_9STRA</name>
<organism evidence="8 9">
    <name type="scientific">Phytophthora palmivora</name>
    <dbReference type="NCBI Taxonomy" id="4796"/>
    <lineage>
        <taxon>Eukaryota</taxon>
        <taxon>Sar</taxon>
        <taxon>Stramenopiles</taxon>
        <taxon>Oomycota</taxon>
        <taxon>Peronosporomycetes</taxon>
        <taxon>Peronosporales</taxon>
        <taxon>Peronosporaceae</taxon>
        <taxon>Phytophthora</taxon>
    </lineage>
</organism>
<accession>A0A2P4XH61</accession>
<comment type="caution">
    <text evidence="8">The sequence shown here is derived from an EMBL/GenBank/DDBJ whole genome shotgun (WGS) entry which is preliminary data.</text>
</comment>
<keyword evidence="9" id="KW-1185">Reference proteome</keyword>
<comment type="similarity">
    <text evidence="1">Belongs to the glycerophosphoryl diester phosphodiesterase family.</text>
</comment>
<dbReference type="Pfam" id="PF03009">
    <property type="entry name" value="GDPD"/>
    <property type="match status" value="1"/>
</dbReference>
<dbReference type="GO" id="GO:0008889">
    <property type="term" value="F:glycerophosphodiester phosphodiesterase activity"/>
    <property type="evidence" value="ECO:0007669"/>
    <property type="project" value="UniProtKB-EC"/>
</dbReference>
<keyword evidence="4" id="KW-0319">Glycerol metabolism</keyword>
<evidence type="ECO:0000256" key="4">
    <source>
        <dbReference type="ARBA" id="ARBA00022798"/>
    </source>
</evidence>